<dbReference type="PROSITE" id="PS51677">
    <property type="entry name" value="NODB"/>
    <property type="match status" value="1"/>
</dbReference>
<dbReference type="AlphaFoldDB" id="A0A376GGF6"/>
<reference evidence="2 3" key="1">
    <citation type="submission" date="2018-06" db="EMBL/GenBank/DDBJ databases">
        <authorList>
            <consortium name="Pathogen Informatics"/>
            <person name="Doyle S."/>
        </authorList>
    </citation>
    <scope>NUCLEOTIDE SEQUENCE [LARGE SCALE GENOMIC DNA]</scope>
    <source>
        <strain evidence="2 3">NCTC13456</strain>
    </source>
</reference>
<feature type="domain" description="NodB homology" evidence="1">
    <location>
        <begin position="80"/>
        <end position="291"/>
    </location>
</feature>
<dbReference type="STRING" id="343874.GCA_000805695_02056"/>
<accession>A0A376GGF6</accession>
<protein>
    <submittedName>
        <fullName evidence="2">Chitooligosaccharide deacetylase NodB</fullName>
    </submittedName>
</protein>
<dbReference type="PANTHER" id="PTHR10587">
    <property type="entry name" value="GLYCOSYL TRANSFERASE-RELATED"/>
    <property type="match status" value="1"/>
</dbReference>
<dbReference type="EMBL" id="UFXS01000001">
    <property type="protein sequence ID" value="STD58858.1"/>
    <property type="molecule type" value="Genomic_DNA"/>
</dbReference>
<dbReference type="InterPro" id="IPR011330">
    <property type="entry name" value="Glyco_hydro/deAcase_b/a-brl"/>
</dbReference>
<sequence>MFTINKHLKSFLAIGTLLFVFSCKNENNPIQNQTTTSSEPKEILQNDVDSIYTVKIDSSALQLDTIAKEEKQNPIDSTKQYVYLTFDDGPYKGSKNINKILTEENVKGTVFLVGFNAFTKDLKQHVEDYKANPNVEIANHTFSHARNKYKAFYSVPENVYEDIRKNEVVLDIHSRWVRLPARNTWRLNKRKKDDPVKNAIPAADLLAKNQYYIYGWDYEWERSGKKSANHQLSSPEKIYEGIVHRLDQNKTFEKNHLVILMHDDMFNEDYNAEKLRQLIVLLKRNPKIVIEGISGYPTRIS</sequence>
<evidence type="ECO:0000259" key="1">
    <source>
        <dbReference type="PROSITE" id="PS51677"/>
    </source>
</evidence>
<dbReference type="Gene3D" id="3.20.20.370">
    <property type="entry name" value="Glycoside hydrolase/deacetylase"/>
    <property type="match status" value="1"/>
</dbReference>
<dbReference type="SUPFAM" id="SSF88713">
    <property type="entry name" value="Glycoside hydrolase/deacetylase"/>
    <property type="match status" value="1"/>
</dbReference>
<proteinExistence type="predicted"/>
<dbReference type="GO" id="GO:0016810">
    <property type="term" value="F:hydrolase activity, acting on carbon-nitrogen (but not peptide) bonds"/>
    <property type="evidence" value="ECO:0007669"/>
    <property type="project" value="InterPro"/>
</dbReference>
<dbReference type="Pfam" id="PF01522">
    <property type="entry name" value="Polysacc_deac_1"/>
    <property type="match status" value="1"/>
</dbReference>
<evidence type="ECO:0000313" key="2">
    <source>
        <dbReference type="EMBL" id="STD58858.1"/>
    </source>
</evidence>
<organism evidence="2 3">
    <name type="scientific">Empedobacter falsenii</name>
    <dbReference type="NCBI Taxonomy" id="343874"/>
    <lineage>
        <taxon>Bacteria</taxon>
        <taxon>Pseudomonadati</taxon>
        <taxon>Bacteroidota</taxon>
        <taxon>Flavobacteriia</taxon>
        <taxon>Flavobacteriales</taxon>
        <taxon>Weeksellaceae</taxon>
        <taxon>Empedobacter</taxon>
    </lineage>
</organism>
<dbReference type="PROSITE" id="PS51257">
    <property type="entry name" value="PROKAR_LIPOPROTEIN"/>
    <property type="match status" value="1"/>
</dbReference>
<dbReference type="Proteomes" id="UP000254737">
    <property type="component" value="Unassembled WGS sequence"/>
</dbReference>
<gene>
    <name evidence="2" type="ORF">NCTC13456_02485</name>
</gene>
<name>A0A376GGF6_9FLAO</name>
<dbReference type="InterPro" id="IPR002509">
    <property type="entry name" value="NODB_dom"/>
</dbReference>
<dbReference type="GO" id="GO:0005975">
    <property type="term" value="P:carbohydrate metabolic process"/>
    <property type="evidence" value="ECO:0007669"/>
    <property type="project" value="InterPro"/>
</dbReference>
<evidence type="ECO:0000313" key="3">
    <source>
        <dbReference type="Proteomes" id="UP000254737"/>
    </source>
</evidence>
<dbReference type="InterPro" id="IPR050248">
    <property type="entry name" value="Polysacc_deacetylase_ArnD"/>
</dbReference>
<dbReference type="RefSeq" id="WP_115000760.1">
    <property type="nucleotide sequence ID" value="NZ_JAAGKM010000033.1"/>
</dbReference>